<reference evidence="2" key="1">
    <citation type="journal article" date="2015" name="Nature">
        <title>Complex archaea that bridge the gap between prokaryotes and eukaryotes.</title>
        <authorList>
            <person name="Spang A."/>
            <person name="Saw J.H."/>
            <person name="Jorgensen S.L."/>
            <person name="Zaremba-Niedzwiedzka K."/>
            <person name="Martijn J."/>
            <person name="Lind A.E."/>
            <person name="van Eijk R."/>
            <person name="Schleper C."/>
            <person name="Guy L."/>
            <person name="Ettema T.J."/>
        </authorList>
    </citation>
    <scope>NUCLEOTIDE SEQUENCE</scope>
</reference>
<dbReference type="EMBL" id="LAZR01045719">
    <property type="protein sequence ID" value="KKK98203.1"/>
    <property type="molecule type" value="Genomic_DNA"/>
</dbReference>
<feature type="region of interest" description="Disordered" evidence="1">
    <location>
        <begin position="1"/>
        <end position="31"/>
    </location>
</feature>
<dbReference type="AlphaFoldDB" id="A0A0F8ZWF5"/>
<proteinExistence type="predicted"/>
<evidence type="ECO:0000313" key="2">
    <source>
        <dbReference type="EMBL" id="KKK98203.1"/>
    </source>
</evidence>
<organism evidence="2">
    <name type="scientific">marine sediment metagenome</name>
    <dbReference type="NCBI Taxonomy" id="412755"/>
    <lineage>
        <taxon>unclassified sequences</taxon>
        <taxon>metagenomes</taxon>
        <taxon>ecological metagenomes</taxon>
    </lineage>
</organism>
<accession>A0A0F8ZWF5</accession>
<evidence type="ECO:0000256" key="1">
    <source>
        <dbReference type="SAM" id="MobiDB-lite"/>
    </source>
</evidence>
<comment type="caution">
    <text evidence="2">The sequence shown here is derived from an EMBL/GenBank/DDBJ whole genome shotgun (WGS) entry which is preliminary data.</text>
</comment>
<name>A0A0F8ZWF5_9ZZZZ</name>
<sequence>MCRIGPTKNDTGGIDDSLRGHRATRLRREAEREPPIMTAYPFWGGPWDGDRMDYADHETPDDYLGPDDMPITDGKLEGLYVLNDAENGYVWVHGPWPVASDNPSAAQEPTE</sequence>
<protein>
    <submittedName>
        <fullName evidence="2">Uncharacterized protein</fullName>
    </submittedName>
</protein>
<gene>
    <name evidence="2" type="ORF">LCGC14_2645080</name>
</gene>